<comment type="caution">
    <text evidence="3">The sequence shown here is derived from an EMBL/GenBank/DDBJ whole genome shotgun (WGS) entry which is preliminary data.</text>
</comment>
<feature type="region of interest" description="Disordered" evidence="1">
    <location>
        <begin position="171"/>
        <end position="198"/>
    </location>
</feature>
<accession>A0A9P0QCA1</accession>
<dbReference type="InterPro" id="IPR000477">
    <property type="entry name" value="RT_dom"/>
</dbReference>
<dbReference type="GO" id="GO:0071897">
    <property type="term" value="P:DNA biosynthetic process"/>
    <property type="evidence" value="ECO:0007669"/>
    <property type="project" value="UniProtKB-ARBA"/>
</dbReference>
<dbReference type="Pfam" id="PF00078">
    <property type="entry name" value="RVT_1"/>
    <property type="match status" value="1"/>
</dbReference>
<evidence type="ECO:0000259" key="2">
    <source>
        <dbReference type="PROSITE" id="PS50878"/>
    </source>
</evidence>
<dbReference type="CDD" id="cd01650">
    <property type="entry name" value="RT_nLTR_like"/>
    <property type="match status" value="1"/>
</dbReference>
<dbReference type="PANTHER" id="PTHR35450:SF2">
    <property type="entry name" value="REVERSE TRANSCRIPTASE DOMAIN-CONTAINING PROTEIN"/>
    <property type="match status" value="1"/>
</dbReference>
<dbReference type="Proteomes" id="UP001152888">
    <property type="component" value="Unassembled WGS sequence"/>
</dbReference>
<feature type="region of interest" description="Disordered" evidence="1">
    <location>
        <begin position="1"/>
        <end position="76"/>
    </location>
</feature>
<organism evidence="3 4">
    <name type="scientific">Acanthoscelides obtectus</name>
    <name type="common">Bean weevil</name>
    <name type="synonym">Bruchus obtectus</name>
    <dbReference type="NCBI Taxonomy" id="200917"/>
    <lineage>
        <taxon>Eukaryota</taxon>
        <taxon>Metazoa</taxon>
        <taxon>Ecdysozoa</taxon>
        <taxon>Arthropoda</taxon>
        <taxon>Hexapoda</taxon>
        <taxon>Insecta</taxon>
        <taxon>Pterygota</taxon>
        <taxon>Neoptera</taxon>
        <taxon>Endopterygota</taxon>
        <taxon>Coleoptera</taxon>
        <taxon>Polyphaga</taxon>
        <taxon>Cucujiformia</taxon>
        <taxon>Chrysomeloidea</taxon>
        <taxon>Chrysomelidae</taxon>
        <taxon>Bruchinae</taxon>
        <taxon>Bruchini</taxon>
        <taxon>Acanthoscelides</taxon>
    </lineage>
</organism>
<evidence type="ECO:0000313" key="4">
    <source>
        <dbReference type="Proteomes" id="UP001152888"/>
    </source>
</evidence>
<name>A0A9P0QCA1_ACAOB</name>
<dbReference type="PANTHER" id="PTHR35450">
    <property type="entry name" value="REVERSE TRANSCRIPTASE DOMAIN-CONTAINING PROTEIN"/>
    <property type="match status" value="1"/>
</dbReference>
<dbReference type="SUPFAM" id="SSF56672">
    <property type="entry name" value="DNA/RNA polymerases"/>
    <property type="match status" value="1"/>
</dbReference>
<evidence type="ECO:0000256" key="1">
    <source>
        <dbReference type="SAM" id="MobiDB-lite"/>
    </source>
</evidence>
<gene>
    <name evidence="3" type="ORF">ACAOBT_LOCUS35779</name>
</gene>
<evidence type="ECO:0000313" key="3">
    <source>
        <dbReference type="EMBL" id="CAH2017068.1"/>
    </source>
</evidence>
<protein>
    <recommendedName>
        <fullName evidence="2">Reverse transcriptase domain-containing protein</fullName>
    </recommendedName>
</protein>
<feature type="domain" description="Reverse transcriptase" evidence="2">
    <location>
        <begin position="900"/>
        <end position="1186"/>
    </location>
</feature>
<reference evidence="3" key="1">
    <citation type="submission" date="2022-03" db="EMBL/GenBank/DDBJ databases">
        <authorList>
            <person name="Sayadi A."/>
        </authorList>
    </citation>
    <scope>NUCLEOTIDE SEQUENCE</scope>
</reference>
<sequence>MNFEYSLGKRSLPEGDRQGISGAGAGYDSMRDVGGRVLRRRAPVVQEATAPQQSGSQTTTSATAAESAAQESQPVLTQAGLPRRRIKWTVSMNESIMRIFYKVTNLGRETIGYRPRLHTAFCSEYPEIKVSQQRVADQYRVIIKNNLIPQPRLNAIKQEVQLDLMQQEGSNNEIRDNGQSEQEQIESEQPGVDDSNDQDTEIFGILITEMGRAYAEFDGTNPLERPPLPKLKSSRKLAVVLCQLNKQILPEYLAHSNCIEQLHTLMYCAAVATVRTLGVKMPTQKITENSVKPITPKWEKRLERRTAEIRRDIGRLTQFTRGITTRKVRKQAMEIMQRLHHHSHQDATNINEWQCLDTLKQKLSVYTQRLKRYKASSHRKHDNALFQRSEKAFYRKLSSEPQEKSKTVPTKDQVEEFWGKQFGSTAYYNKCAGWITDEEAKSHYCNPMQYRAYTKQEIVDIVKQLHNWKAPGPDQIHGYWIKKLWYGCQDSETIQHVTGGCQAFAPTDYKERHDIAAKIIHQELAYKFKLIECKLQYYKYTPQCVLENDKYKLYWDRTVLTDQYIKQNRPDIIIVDKDAQKVTLIDVAIPNSNNLTYKHNEKVAKYRELEFQIKRQWKMKAIIMSYDGIDPTKKPRLPKLFCNPTAAKNLREMNRIIAADISDQTDFKDLHAMIYAGAFAVLKLNGQRPTDVTSRNGTKRQPAWERRLSKNIDNIRSDIAILTQYQKPTYSQRVKKKGDTIMRRYTSEENPTIVEVLDLLKQRLLALSQRVKRYKKSSQRRKQNILFHRNQRAFYKSVGKESDRILQGKTSFPNTEDIRHFWSGIWSNPREHRTAHWYQQEKARTSIQAMLSWTITKDDVVTAIRRTSNWRAPGPDGVHNYWIKAFTSTHQQLAKCYSTFLERPETIPEFLTTGVTYLIPKTEQYTADPAKYRPITCLSTAYKLLTAILADKVHNHLERNNLLDEEQKGCRKGSRGCKEQLIIDEIITGSARKKKSPLFTAYIDYQKAFDSIPHSWLTEVLHLYGIENHIVKLLTYAMSKWKTRLCLNTPDSQIDAGEVSIKRGIFQGDSLSPLWFCLALHPLTSLLNSQEKGVKIAEDGTQLSHLWYMDDLKLFAEKKDHLHALLDCVSRFSKDVQMTFGLDKCRISCMTKGKWTEHEGYKVRGSQGEIINMQRDERYKYLGYLQAPDIDQKMSKQRSTDEYLRRLRIILKSELSAINTSVAVNAYAASTLTYTFGILKWTDTELKALDISTRKEFRRYRAHHPKSAIERFHLARREGGRGIPSMVSRHYQQIDNLRTYFLEKASSSRMHQALANRDKGITPLNLANLALNPSAMVSSPPELIEKWKSKPLHGRYRTRIEDQAVDTKASQEWVRSSNLFVETEGFVMAIQDQVLPTKVYRKRIMGENIDNIKCRICGGKDENLDHIIASCSTLAPKQYLERHNDVAKIIYLELVKRYLNEGPTEPYYRYTPLPVKETGSHKMYWNRKIITDRTIPNNIPDIVLTLKEQKITYIIDIAVPLPVNLQSTYSEKINKYLPLSEEIKRMWGMNTVTIVPIVIGATGEVLKKLHTSLES</sequence>
<dbReference type="OrthoDB" id="5962029at2759"/>
<keyword evidence="4" id="KW-1185">Reference proteome</keyword>
<dbReference type="InterPro" id="IPR043502">
    <property type="entry name" value="DNA/RNA_pol_sf"/>
</dbReference>
<dbReference type="EMBL" id="CAKOFQ010009106">
    <property type="protein sequence ID" value="CAH2017068.1"/>
    <property type="molecule type" value="Genomic_DNA"/>
</dbReference>
<proteinExistence type="predicted"/>
<dbReference type="PROSITE" id="PS50878">
    <property type="entry name" value="RT_POL"/>
    <property type="match status" value="1"/>
</dbReference>
<feature type="compositionally biased region" description="Low complexity" evidence="1">
    <location>
        <begin position="48"/>
        <end position="74"/>
    </location>
</feature>